<dbReference type="AlphaFoldDB" id="A0A9D4N9T4"/>
<dbReference type="EMBL" id="JAIWYP010000001">
    <property type="protein sequence ID" value="KAH3889854.1"/>
    <property type="molecule type" value="Genomic_DNA"/>
</dbReference>
<dbReference type="Proteomes" id="UP000828390">
    <property type="component" value="Unassembled WGS sequence"/>
</dbReference>
<comment type="caution">
    <text evidence="1">The sequence shown here is derived from an EMBL/GenBank/DDBJ whole genome shotgun (WGS) entry which is preliminary data.</text>
</comment>
<accession>A0A9D4N9T4</accession>
<keyword evidence="2" id="KW-1185">Reference proteome</keyword>
<proteinExistence type="predicted"/>
<sequence length="78" mass="8777">MYNQIRTSDVELSLNQSYISIRIAKSKTLQHNAAVTLKIPKSEESICPVQKMRDYLSMSPVGPAAFRHKGVCQLPDSR</sequence>
<name>A0A9D4N9T4_DREPO</name>
<gene>
    <name evidence="1" type="ORF">DPMN_013919</name>
</gene>
<reference evidence="1" key="2">
    <citation type="submission" date="2020-11" db="EMBL/GenBank/DDBJ databases">
        <authorList>
            <person name="McCartney M.A."/>
            <person name="Auch B."/>
            <person name="Kono T."/>
            <person name="Mallez S."/>
            <person name="Becker A."/>
            <person name="Gohl D.M."/>
            <person name="Silverstein K.A.T."/>
            <person name="Koren S."/>
            <person name="Bechman K.B."/>
            <person name="Herman A."/>
            <person name="Abrahante J.E."/>
            <person name="Garbe J."/>
        </authorList>
    </citation>
    <scope>NUCLEOTIDE SEQUENCE</scope>
    <source>
        <strain evidence="1">Duluth1</strain>
        <tissue evidence="1">Whole animal</tissue>
    </source>
</reference>
<reference evidence="1" key="1">
    <citation type="journal article" date="2019" name="bioRxiv">
        <title>The Genome of the Zebra Mussel, Dreissena polymorpha: A Resource for Invasive Species Research.</title>
        <authorList>
            <person name="McCartney M.A."/>
            <person name="Auch B."/>
            <person name="Kono T."/>
            <person name="Mallez S."/>
            <person name="Zhang Y."/>
            <person name="Obille A."/>
            <person name="Becker A."/>
            <person name="Abrahante J.E."/>
            <person name="Garbe J."/>
            <person name="Badalamenti J.P."/>
            <person name="Herman A."/>
            <person name="Mangelson H."/>
            <person name="Liachko I."/>
            <person name="Sullivan S."/>
            <person name="Sone E.D."/>
            <person name="Koren S."/>
            <person name="Silverstein K.A.T."/>
            <person name="Beckman K.B."/>
            <person name="Gohl D.M."/>
        </authorList>
    </citation>
    <scope>NUCLEOTIDE SEQUENCE</scope>
    <source>
        <strain evidence="1">Duluth1</strain>
        <tissue evidence="1">Whole animal</tissue>
    </source>
</reference>
<evidence type="ECO:0000313" key="2">
    <source>
        <dbReference type="Proteomes" id="UP000828390"/>
    </source>
</evidence>
<organism evidence="1 2">
    <name type="scientific">Dreissena polymorpha</name>
    <name type="common">Zebra mussel</name>
    <name type="synonym">Mytilus polymorpha</name>
    <dbReference type="NCBI Taxonomy" id="45954"/>
    <lineage>
        <taxon>Eukaryota</taxon>
        <taxon>Metazoa</taxon>
        <taxon>Spiralia</taxon>
        <taxon>Lophotrochozoa</taxon>
        <taxon>Mollusca</taxon>
        <taxon>Bivalvia</taxon>
        <taxon>Autobranchia</taxon>
        <taxon>Heteroconchia</taxon>
        <taxon>Euheterodonta</taxon>
        <taxon>Imparidentia</taxon>
        <taxon>Neoheterodontei</taxon>
        <taxon>Myida</taxon>
        <taxon>Dreissenoidea</taxon>
        <taxon>Dreissenidae</taxon>
        <taxon>Dreissena</taxon>
    </lineage>
</organism>
<evidence type="ECO:0000313" key="1">
    <source>
        <dbReference type="EMBL" id="KAH3889854.1"/>
    </source>
</evidence>
<protein>
    <submittedName>
        <fullName evidence="1">Uncharacterized protein</fullName>
    </submittedName>
</protein>